<dbReference type="InterPro" id="IPR028978">
    <property type="entry name" value="Chorismate_lyase_/UTRA_dom_sf"/>
</dbReference>
<sequence>MAPPLRIRHSYALIRGWVRDVPSPEAPIDETTLQHATGASRTEVREVLGHLTADGLLRRRQRSGTLVDSRFADFAIDLPLAYQAATTERYRQVTLHEESVPASDALVRLFGEPDEGHYLLADSRIELDGTPLAVRTSFWRGSERRRPSPAGRGDTDMARSFARTFGVPLASCDARVDALSATERFAGQLRVAPGEPLLLREAVLTGTDGVVHEVNVTFYASRRISLTVTTPYDAD</sequence>
<evidence type="ECO:0000256" key="2">
    <source>
        <dbReference type="ARBA" id="ARBA00023125"/>
    </source>
</evidence>
<evidence type="ECO:0000256" key="3">
    <source>
        <dbReference type="ARBA" id="ARBA00023163"/>
    </source>
</evidence>
<evidence type="ECO:0000259" key="5">
    <source>
        <dbReference type="Pfam" id="PF07702"/>
    </source>
</evidence>
<dbReference type="InterPro" id="IPR036390">
    <property type="entry name" value="WH_DNA-bd_sf"/>
</dbReference>
<evidence type="ECO:0000259" key="4">
    <source>
        <dbReference type="Pfam" id="PF00392"/>
    </source>
</evidence>
<dbReference type="InterPro" id="IPR000524">
    <property type="entry name" value="Tscrpt_reg_HTH_GntR"/>
</dbReference>
<dbReference type="EMBL" id="CP118157">
    <property type="protein sequence ID" value="WOF23438.1"/>
    <property type="molecule type" value="Genomic_DNA"/>
</dbReference>
<keyword evidence="7" id="KW-1185">Reference proteome</keyword>
<dbReference type="Gene3D" id="3.40.1410.10">
    <property type="entry name" value="Chorismate lyase-like"/>
    <property type="match status" value="1"/>
</dbReference>
<gene>
    <name evidence="6" type="ORF">N8K70_01815</name>
</gene>
<dbReference type="InterPro" id="IPR050679">
    <property type="entry name" value="Bact_HTH_transcr_reg"/>
</dbReference>
<dbReference type="RefSeq" id="WP_317139910.1">
    <property type="nucleotide sequence ID" value="NZ_CP118157.1"/>
</dbReference>
<dbReference type="PANTHER" id="PTHR44846">
    <property type="entry name" value="MANNOSYL-D-GLYCERATE TRANSPORT/METABOLISM SYSTEM REPRESSOR MNGR-RELATED"/>
    <property type="match status" value="1"/>
</dbReference>
<name>A0AA97FHR5_9MICO</name>
<reference evidence="6 7" key="1">
    <citation type="submission" date="2023-02" db="EMBL/GenBank/DDBJ databases">
        <title>Microbacterium betulae sp. nov., isolated from birch wood.</title>
        <authorList>
            <person name="Pasciak M."/>
            <person name="Pawlik K.J."/>
            <person name="Martynowski D."/>
            <person name="Laczmanski L."/>
            <person name="Ciekot J."/>
            <person name="Szponar B."/>
            <person name="Wojcik-Fatla A."/>
            <person name="Mackiewicz B."/>
            <person name="Farian E."/>
            <person name="Cholewa G."/>
            <person name="Cholewa A."/>
            <person name="Dutkiewicz J."/>
        </authorList>
    </citation>
    <scope>NUCLEOTIDE SEQUENCE [LARGE SCALE GENOMIC DNA]</scope>
    <source>
        <strain evidence="6 7">AB</strain>
    </source>
</reference>
<keyword evidence="3" id="KW-0804">Transcription</keyword>
<dbReference type="GO" id="GO:0003700">
    <property type="term" value="F:DNA-binding transcription factor activity"/>
    <property type="evidence" value="ECO:0007669"/>
    <property type="project" value="InterPro"/>
</dbReference>
<dbReference type="Pfam" id="PF00392">
    <property type="entry name" value="GntR"/>
    <property type="match status" value="1"/>
</dbReference>
<evidence type="ECO:0000313" key="7">
    <source>
        <dbReference type="Proteomes" id="UP001305498"/>
    </source>
</evidence>
<dbReference type="GO" id="GO:0045892">
    <property type="term" value="P:negative regulation of DNA-templated transcription"/>
    <property type="evidence" value="ECO:0007669"/>
    <property type="project" value="TreeGrafter"/>
</dbReference>
<dbReference type="GO" id="GO:0003677">
    <property type="term" value="F:DNA binding"/>
    <property type="evidence" value="ECO:0007669"/>
    <property type="project" value="UniProtKB-KW"/>
</dbReference>
<dbReference type="Pfam" id="PF07702">
    <property type="entry name" value="UTRA"/>
    <property type="match status" value="1"/>
</dbReference>
<feature type="domain" description="UbiC transcription regulator-associated" evidence="5">
    <location>
        <begin position="95"/>
        <end position="224"/>
    </location>
</feature>
<protein>
    <submittedName>
        <fullName evidence="6">GntR family transcriptional regulator</fullName>
    </submittedName>
</protein>
<keyword evidence="2" id="KW-0238">DNA-binding</keyword>
<dbReference type="SUPFAM" id="SSF64288">
    <property type="entry name" value="Chorismate lyase-like"/>
    <property type="match status" value="1"/>
</dbReference>
<dbReference type="InterPro" id="IPR036388">
    <property type="entry name" value="WH-like_DNA-bd_sf"/>
</dbReference>
<accession>A0AA97FHR5</accession>
<evidence type="ECO:0000256" key="1">
    <source>
        <dbReference type="ARBA" id="ARBA00023015"/>
    </source>
</evidence>
<dbReference type="InterPro" id="IPR011663">
    <property type="entry name" value="UTRA"/>
</dbReference>
<keyword evidence="1" id="KW-0805">Transcription regulation</keyword>
<dbReference type="PANTHER" id="PTHR44846:SF1">
    <property type="entry name" value="MANNOSYL-D-GLYCERATE TRANSPORT_METABOLISM SYSTEM REPRESSOR MNGR-RELATED"/>
    <property type="match status" value="1"/>
</dbReference>
<dbReference type="SUPFAM" id="SSF46785">
    <property type="entry name" value="Winged helix' DNA-binding domain"/>
    <property type="match status" value="1"/>
</dbReference>
<dbReference type="KEGG" id="mbet:N8K70_01815"/>
<dbReference type="AlphaFoldDB" id="A0AA97FHR5"/>
<dbReference type="Proteomes" id="UP001305498">
    <property type="component" value="Chromosome"/>
</dbReference>
<evidence type="ECO:0000313" key="6">
    <source>
        <dbReference type="EMBL" id="WOF23438.1"/>
    </source>
</evidence>
<feature type="domain" description="HTH gntR-type" evidence="4">
    <location>
        <begin position="21"/>
        <end position="67"/>
    </location>
</feature>
<dbReference type="Gene3D" id="1.10.10.10">
    <property type="entry name" value="Winged helix-like DNA-binding domain superfamily/Winged helix DNA-binding domain"/>
    <property type="match status" value="1"/>
</dbReference>
<proteinExistence type="predicted"/>
<organism evidence="6 7">
    <name type="scientific">Microbacterium betulae</name>
    <dbReference type="NCBI Taxonomy" id="2981139"/>
    <lineage>
        <taxon>Bacteria</taxon>
        <taxon>Bacillati</taxon>
        <taxon>Actinomycetota</taxon>
        <taxon>Actinomycetes</taxon>
        <taxon>Micrococcales</taxon>
        <taxon>Microbacteriaceae</taxon>
        <taxon>Microbacterium</taxon>
    </lineage>
</organism>